<feature type="region of interest" description="Disordered" evidence="1">
    <location>
        <begin position="26"/>
        <end position="51"/>
    </location>
</feature>
<gene>
    <name evidence="2" type="ORF">F2Q68_00034601</name>
</gene>
<feature type="compositionally biased region" description="Low complexity" evidence="1">
    <location>
        <begin position="40"/>
        <end position="51"/>
    </location>
</feature>
<dbReference type="EMBL" id="QGKW02001988">
    <property type="protein sequence ID" value="KAF2550915.1"/>
    <property type="molecule type" value="Genomic_DNA"/>
</dbReference>
<evidence type="ECO:0000313" key="2">
    <source>
        <dbReference type="EMBL" id="KAF2550915.1"/>
    </source>
</evidence>
<dbReference type="Proteomes" id="UP000712281">
    <property type="component" value="Unassembled WGS sequence"/>
</dbReference>
<dbReference type="AlphaFoldDB" id="A0A8S9GWY0"/>
<accession>A0A8S9GWY0</accession>
<protein>
    <submittedName>
        <fullName evidence="2">Uncharacterized protein</fullName>
    </submittedName>
</protein>
<name>A0A8S9GWY0_BRACR</name>
<reference evidence="2" key="1">
    <citation type="submission" date="2019-12" db="EMBL/GenBank/DDBJ databases">
        <title>Genome sequencing and annotation of Brassica cretica.</title>
        <authorList>
            <person name="Studholme D.J."/>
            <person name="Sarris P.F."/>
        </authorList>
    </citation>
    <scope>NUCLEOTIDE SEQUENCE</scope>
    <source>
        <strain evidence="2">PFS-001/15</strain>
        <tissue evidence="2">Leaf</tissue>
    </source>
</reference>
<comment type="caution">
    <text evidence="2">The sequence shown here is derived from an EMBL/GenBank/DDBJ whole genome shotgun (WGS) entry which is preliminary data.</text>
</comment>
<sequence>MWNEGSGVWRRSVFYFPTKSITREPFPSMRKPRMSFHQASTESMDSMMDSTADSITTIKRPTDVPESGQLCDLLCLNLSGKEDEIGNMKPGKRHLTLLEILS</sequence>
<proteinExistence type="predicted"/>
<evidence type="ECO:0000313" key="3">
    <source>
        <dbReference type="Proteomes" id="UP000712281"/>
    </source>
</evidence>
<evidence type="ECO:0000256" key="1">
    <source>
        <dbReference type="SAM" id="MobiDB-lite"/>
    </source>
</evidence>
<organism evidence="2 3">
    <name type="scientific">Brassica cretica</name>
    <name type="common">Mustard</name>
    <dbReference type="NCBI Taxonomy" id="69181"/>
    <lineage>
        <taxon>Eukaryota</taxon>
        <taxon>Viridiplantae</taxon>
        <taxon>Streptophyta</taxon>
        <taxon>Embryophyta</taxon>
        <taxon>Tracheophyta</taxon>
        <taxon>Spermatophyta</taxon>
        <taxon>Magnoliopsida</taxon>
        <taxon>eudicotyledons</taxon>
        <taxon>Gunneridae</taxon>
        <taxon>Pentapetalae</taxon>
        <taxon>rosids</taxon>
        <taxon>malvids</taxon>
        <taxon>Brassicales</taxon>
        <taxon>Brassicaceae</taxon>
        <taxon>Brassiceae</taxon>
        <taxon>Brassica</taxon>
    </lineage>
</organism>